<feature type="coiled-coil region" evidence="1">
    <location>
        <begin position="30"/>
        <end position="113"/>
    </location>
</feature>
<name>A0A8H5HG46_9AGAR</name>
<evidence type="ECO:0000256" key="1">
    <source>
        <dbReference type="SAM" id="Coils"/>
    </source>
</evidence>
<evidence type="ECO:0000313" key="3">
    <source>
        <dbReference type="EMBL" id="KAF5382592.1"/>
    </source>
</evidence>
<dbReference type="AlphaFoldDB" id="A0A8H5HG46"/>
<feature type="compositionally biased region" description="Acidic residues" evidence="2">
    <location>
        <begin position="264"/>
        <end position="279"/>
    </location>
</feature>
<keyword evidence="1" id="KW-0175">Coiled coil</keyword>
<feature type="compositionally biased region" description="Polar residues" evidence="2">
    <location>
        <begin position="185"/>
        <end position="204"/>
    </location>
</feature>
<dbReference type="Proteomes" id="UP000565441">
    <property type="component" value="Unassembled WGS sequence"/>
</dbReference>
<protein>
    <submittedName>
        <fullName evidence="3">Uncharacterized protein</fullName>
    </submittedName>
</protein>
<organism evidence="3 4">
    <name type="scientific">Tricholomella constricta</name>
    <dbReference type="NCBI Taxonomy" id="117010"/>
    <lineage>
        <taxon>Eukaryota</taxon>
        <taxon>Fungi</taxon>
        <taxon>Dikarya</taxon>
        <taxon>Basidiomycota</taxon>
        <taxon>Agaricomycotina</taxon>
        <taxon>Agaricomycetes</taxon>
        <taxon>Agaricomycetidae</taxon>
        <taxon>Agaricales</taxon>
        <taxon>Tricholomatineae</taxon>
        <taxon>Lyophyllaceae</taxon>
        <taxon>Tricholomella</taxon>
    </lineage>
</organism>
<sequence length="394" mass="44049">MPTSTNPSGLLAESLAALSKSAYQAFAEVENQARQDVAQATTDAREARLERDRALEVLHSAQLEGQGWQKEVANVKAALKQAEISISHHKETIAQLRREATQWKDQSRNWQEHFLRVEQERCSLTTRIEELVAERLQCTPFTPHQPTVDLIDSAPLSSENQTSASSPNQPPAYMSAFPVSPPDVDSTSTSISAHKPNRTQTKPSKVNKHKDFLPARPISAIELERSGTQTPRKRKTSPRSPTRHISRSTVVRRVQAVIRVKQEESDDESGSLEPEDNTELDVTTTKTKRPLHRTQRVVPDGDEHVTGDDSDYAPISSDHSYEDEGEQGQLDEEDDELMLGGKENHRETYNSRVNSLKNASHSAGESLSSSPRKKRKFTGPKGRDQPSARRTFRP</sequence>
<comment type="caution">
    <text evidence="3">The sequence shown here is derived from an EMBL/GenBank/DDBJ whole genome shotgun (WGS) entry which is preliminary data.</text>
</comment>
<evidence type="ECO:0000256" key="2">
    <source>
        <dbReference type="SAM" id="MobiDB-lite"/>
    </source>
</evidence>
<accession>A0A8H5HG46</accession>
<feature type="compositionally biased region" description="Polar residues" evidence="2">
    <location>
        <begin position="157"/>
        <end position="167"/>
    </location>
</feature>
<proteinExistence type="predicted"/>
<feature type="compositionally biased region" description="Basic residues" evidence="2">
    <location>
        <begin position="231"/>
        <end position="246"/>
    </location>
</feature>
<keyword evidence="4" id="KW-1185">Reference proteome</keyword>
<feature type="region of interest" description="Disordered" evidence="2">
    <location>
        <begin position="157"/>
        <end position="394"/>
    </location>
</feature>
<dbReference type="EMBL" id="JAACJP010000008">
    <property type="protein sequence ID" value="KAF5382592.1"/>
    <property type="molecule type" value="Genomic_DNA"/>
</dbReference>
<evidence type="ECO:0000313" key="4">
    <source>
        <dbReference type="Proteomes" id="UP000565441"/>
    </source>
</evidence>
<gene>
    <name evidence="3" type="ORF">D9615_002920</name>
</gene>
<feature type="compositionally biased region" description="Low complexity" evidence="2">
    <location>
        <begin position="360"/>
        <end position="370"/>
    </location>
</feature>
<reference evidence="3 4" key="1">
    <citation type="journal article" date="2020" name="ISME J.">
        <title>Uncovering the hidden diversity of litter-decomposition mechanisms in mushroom-forming fungi.</title>
        <authorList>
            <person name="Floudas D."/>
            <person name="Bentzer J."/>
            <person name="Ahren D."/>
            <person name="Johansson T."/>
            <person name="Persson P."/>
            <person name="Tunlid A."/>
        </authorList>
    </citation>
    <scope>NUCLEOTIDE SEQUENCE [LARGE SCALE GENOMIC DNA]</scope>
    <source>
        <strain evidence="3 4">CBS 661.87</strain>
    </source>
</reference>
<feature type="compositionally biased region" description="Polar residues" evidence="2">
    <location>
        <begin position="350"/>
        <end position="359"/>
    </location>
</feature>
<feature type="compositionally biased region" description="Basic residues" evidence="2">
    <location>
        <begin position="286"/>
        <end position="295"/>
    </location>
</feature>
<dbReference type="OrthoDB" id="3269067at2759"/>
<feature type="compositionally biased region" description="Acidic residues" evidence="2">
    <location>
        <begin position="321"/>
        <end position="337"/>
    </location>
</feature>